<protein>
    <submittedName>
        <fullName evidence="6">TetR family transcriptional regulator</fullName>
    </submittedName>
</protein>
<dbReference type="PROSITE" id="PS50977">
    <property type="entry name" value="HTH_TETR_2"/>
    <property type="match status" value="1"/>
</dbReference>
<evidence type="ECO:0000259" key="5">
    <source>
        <dbReference type="PROSITE" id="PS50977"/>
    </source>
</evidence>
<organism evidence="6 7">
    <name type="scientific">Stappia indica</name>
    <dbReference type="NCBI Taxonomy" id="538381"/>
    <lineage>
        <taxon>Bacteria</taxon>
        <taxon>Pseudomonadati</taxon>
        <taxon>Pseudomonadota</taxon>
        <taxon>Alphaproteobacteria</taxon>
        <taxon>Hyphomicrobiales</taxon>
        <taxon>Stappiaceae</taxon>
        <taxon>Stappia</taxon>
    </lineage>
</organism>
<dbReference type="InterPro" id="IPR001647">
    <property type="entry name" value="HTH_TetR"/>
</dbReference>
<evidence type="ECO:0000313" key="7">
    <source>
        <dbReference type="Proteomes" id="UP000435648"/>
    </source>
</evidence>
<dbReference type="PANTHER" id="PTHR30055:SF234">
    <property type="entry name" value="HTH-TYPE TRANSCRIPTIONAL REGULATOR BETI"/>
    <property type="match status" value="1"/>
</dbReference>
<evidence type="ECO:0000256" key="2">
    <source>
        <dbReference type="ARBA" id="ARBA00023125"/>
    </source>
</evidence>
<reference evidence="6 7" key="1">
    <citation type="submission" date="2019-12" db="EMBL/GenBank/DDBJ databases">
        <title>The genome of Stappia indica PHM037.</title>
        <authorList>
            <person name="Kacar D."/>
            <person name="Galan B."/>
            <person name="Canedo L."/>
            <person name="Rodriguez P."/>
            <person name="de la Calle F."/>
            <person name="Garcia J.L."/>
        </authorList>
    </citation>
    <scope>NUCLEOTIDE SEQUENCE [LARGE SCALE GENOMIC DNA]</scope>
    <source>
        <strain evidence="6 7">PHM037</strain>
    </source>
</reference>
<dbReference type="InterPro" id="IPR041583">
    <property type="entry name" value="TetR_C_31"/>
</dbReference>
<name>A0A857CCS2_9HYPH</name>
<sequence>MADDPVREKILKAALDLMQAYGVKKFTQPQVARAAGVRQSHLTYYFPKKIDLIKGLLQGHLPHHADAGGTPPAPPAPEAIRKGLAVLTSNPGRMRFFLSLILEAQLEPELKVLVDEHMARFDARVAAYYGRPAGDPDVTMFLSALRGLGMRRLVGEQTDGQQTGGEPDDGVDIALLEARFGLVPAARPAAAS</sequence>
<evidence type="ECO:0000313" key="6">
    <source>
        <dbReference type="EMBL" id="QGZ36641.1"/>
    </source>
</evidence>
<dbReference type="Gene3D" id="1.10.357.10">
    <property type="entry name" value="Tetracycline Repressor, domain 2"/>
    <property type="match status" value="1"/>
</dbReference>
<dbReference type="Pfam" id="PF17940">
    <property type="entry name" value="TetR_C_31"/>
    <property type="match status" value="1"/>
</dbReference>
<feature type="domain" description="HTH tetR-type" evidence="5">
    <location>
        <begin position="4"/>
        <end position="64"/>
    </location>
</feature>
<evidence type="ECO:0000256" key="1">
    <source>
        <dbReference type="ARBA" id="ARBA00023015"/>
    </source>
</evidence>
<dbReference type="SUPFAM" id="SSF46689">
    <property type="entry name" value="Homeodomain-like"/>
    <property type="match status" value="1"/>
</dbReference>
<dbReference type="Proteomes" id="UP000435648">
    <property type="component" value="Chromosome"/>
</dbReference>
<accession>A0A857CCS2</accession>
<keyword evidence="3" id="KW-0804">Transcription</keyword>
<dbReference type="Pfam" id="PF00440">
    <property type="entry name" value="TetR_N"/>
    <property type="match status" value="1"/>
</dbReference>
<dbReference type="PANTHER" id="PTHR30055">
    <property type="entry name" value="HTH-TYPE TRANSCRIPTIONAL REGULATOR RUTR"/>
    <property type="match status" value="1"/>
</dbReference>
<dbReference type="KEGG" id="siw:GH266_20385"/>
<dbReference type="GO" id="GO:0000976">
    <property type="term" value="F:transcription cis-regulatory region binding"/>
    <property type="evidence" value="ECO:0007669"/>
    <property type="project" value="TreeGrafter"/>
</dbReference>
<dbReference type="InterPro" id="IPR009057">
    <property type="entry name" value="Homeodomain-like_sf"/>
</dbReference>
<evidence type="ECO:0000256" key="3">
    <source>
        <dbReference type="ARBA" id="ARBA00023163"/>
    </source>
</evidence>
<proteinExistence type="predicted"/>
<dbReference type="PRINTS" id="PR00455">
    <property type="entry name" value="HTHTETR"/>
</dbReference>
<dbReference type="RefSeq" id="WP_158195466.1">
    <property type="nucleotide sequence ID" value="NZ_CP046908.1"/>
</dbReference>
<evidence type="ECO:0000256" key="4">
    <source>
        <dbReference type="PROSITE-ProRule" id="PRU00335"/>
    </source>
</evidence>
<keyword evidence="2 4" id="KW-0238">DNA-binding</keyword>
<feature type="DNA-binding region" description="H-T-H motif" evidence="4">
    <location>
        <begin position="27"/>
        <end position="46"/>
    </location>
</feature>
<gene>
    <name evidence="6" type="ORF">GH266_20385</name>
</gene>
<dbReference type="InterPro" id="IPR050109">
    <property type="entry name" value="HTH-type_TetR-like_transc_reg"/>
</dbReference>
<dbReference type="OrthoDB" id="7056813at2"/>
<dbReference type="GO" id="GO:0003700">
    <property type="term" value="F:DNA-binding transcription factor activity"/>
    <property type="evidence" value="ECO:0007669"/>
    <property type="project" value="TreeGrafter"/>
</dbReference>
<dbReference type="AlphaFoldDB" id="A0A857CCS2"/>
<keyword evidence="1" id="KW-0805">Transcription regulation</keyword>
<dbReference type="EMBL" id="CP046908">
    <property type="protein sequence ID" value="QGZ36641.1"/>
    <property type="molecule type" value="Genomic_DNA"/>
</dbReference>